<proteinExistence type="predicted"/>
<dbReference type="RefSeq" id="WP_208675409.1">
    <property type="nucleotide sequence ID" value="NZ_CP030139.2"/>
</dbReference>
<sequence>MIKPRAFRRIEDCNRCLFASDHPMQPCLARRTAPVGDRCLDFRPYPTEPNTPPRDR</sequence>
<dbReference type="EMBL" id="CP030139">
    <property type="protein sequence ID" value="WVS92444.1"/>
    <property type="molecule type" value="Genomic_DNA"/>
</dbReference>
<gene>
    <name evidence="1" type="ORF">DOP62_13795</name>
</gene>
<evidence type="ECO:0000313" key="1">
    <source>
        <dbReference type="EMBL" id="WVS92444.1"/>
    </source>
</evidence>
<dbReference type="Proteomes" id="UP000267249">
    <property type="component" value="Chromosome"/>
</dbReference>
<dbReference type="AlphaFoldDB" id="A0AAQ3MCP5"/>
<accession>A0AAQ3MCP5</accession>
<name>A0AAQ3MCP5_SYNEL</name>
<organism evidence="1 2">
    <name type="scientific">Synechococcus elongatus PCC 11801</name>
    <dbReference type="NCBI Taxonomy" id="2219813"/>
    <lineage>
        <taxon>Bacteria</taxon>
        <taxon>Bacillati</taxon>
        <taxon>Cyanobacteriota</taxon>
        <taxon>Cyanophyceae</taxon>
        <taxon>Synechococcales</taxon>
        <taxon>Synechococcaceae</taxon>
        <taxon>Synechococcus</taxon>
    </lineage>
</organism>
<evidence type="ECO:0000313" key="2">
    <source>
        <dbReference type="Proteomes" id="UP000267249"/>
    </source>
</evidence>
<protein>
    <submittedName>
        <fullName evidence="1">Uncharacterized protein</fullName>
    </submittedName>
</protein>
<reference evidence="1 2" key="1">
    <citation type="journal article" date="2018" name="Sci. Rep.">
        <title>Genome Features and Biochemical Characteristics of a Robust, Fast Growing and Naturally Transformable Cyanobacterium Synechococcus elongatus PCC 11801 Isolated from India.</title>
        <authorList>
            <person name="Jaiswal D."/>
            <person name="Sengupta A."/>
            <person name="Sohoni S."/>
            <person name="Sengupta S."/>
            <person name="Phadnavis A.G."/>
            <person name="Pakrasi H.B."/>
            <person name="Wangikar P.P."/>
        </authorList>
    </citation>
    <scope>NUCLEOTIDE SEQUENCE [LARGE SCALE GENOMIC DNA]</scope>
    <source>
        <strain evidence="1 2">PCC 11801</strain>
    </source>
</reference>